<comment type="caution">
    <text evidence="5">The sequence shown here is derived from an EMBL/GenBank/DDBJ whole genome shotgun (WGS) entry which is preliminary data.</text>
</comment>
<feature type="compositionally biased region" description="Polar residues" evidence="1">
    <location>
        <begin position="849"/>
        <end position="863"/>
    </location>
</feature>
<dbReference type="PANTHER" id="PTHR31987">
    <property type="entry name" value="GLUTAMINASE A-RELATED"/>
    <property type="match status" value="1"/>
</dbReference>
<sequence length="913" mass="98472">MLAALDAQMVNTTLGHIPPATPMLLSRHVLLYLQLWSSTLVTALTAQTFFPSAVPLAVRSPTFSCWLDTRNGTNLMAEWPTYWNDQNGCGWAGFIKVDGVPHQWLGHYNAENASTLLGITVTPTRTILALQAGPMQLNVTFLSPIEMIGYASPFHSAIYTWTQFRRTGEKHNIQLYTDINAGAFLFYERDDGSSCFCIAAWVTNSSSTEIEWDSKQTTNAAYLQARSSTPRSTFTDVAEDSLVFHAISINHPNRQSAIGSGKTIREQGFAFGSGINLTSDEVDKMGTINTVLAHAVDLGMTDTISSVAWAVGIVRDPVLTFLGANRHAYYWSHYATLDDAIDAFITDFPSARLRALALDKQILQDARAVSQDYADLVSLAARQAMAGIEITVAAENGGYNTSDVLAFMKDVGNSHASLIADMDHRRVNPTETIYAAMPALIYLNASLIGPLLEPLLRFQNSSQYGNLYAASDLGTFYPSAPGNPDDNAMYGIENSGNMIIVALAHARGSGDGSIIYRYYNLFKKWADYLTTNTLIPGQQTPSDARNTLLGQNHGNHTNLAIKGIIAIQAMSEISQIMSDVAQATQYQSTAANLLQSWTEMASSSGSLIWSYGDSSSFGLMYNFLADKLLGLNLVPSSIYEAQSSRLSDKTSTFGPPLSSDSNSYTRSDWSMFCAAAAPDTTTRDLLISGVHSRASLNTTSGTFSNIYNAQNGLGLDVNSPQNGFATPAQGAMFSLLVLSVGNKTVAVPPVAQPAPTSSSSLPKPVGRRASIGAIVGGVLGGLVIAAVLLLLFLLQRRQRQRRESKGEDFSTTPRPFRAPPLNITKETFDMPSLATPLTPSSSKVALLRSPSSEATSPLSHPVNSPSSSAREGSSSAVGPVAEELRMEVANLRREMAELRAGQGMLEDAPPMYQ</sequence>
<keyword evidence="2" id="KW-0472">Membrane</keyword>
<accession>A0A8H7CFP4</accession>
<keyword evidence="2" id="KW-1133">Transmembrane helix</keyword>
<feature type="domain" description="Glutaminase A central" evidence="3">
    <location>
        <begin position="370"/>
        <end position="736"/>
    </location>
</feature>
<dbReference type="SUPFAM" id="SSF48208">
    <property type="entry name" value="Six-hairpin glycosidases"/>
    <property type="match status" value="1"/>
</dbReference>
<evidence type="ECO:0000256" key="1">
    <source>
        <dbReference type="SAM" id="MobiDB-lite"/>
    </source>
</evidence>
<feature type="transmembrane region" description="Helical" evidence="2">
    <location>
        <begin position="771"/>
        <end position="794"/>
    </location>
</feature>
<dbReference type="InterPro" id="IPR032514">
    <property type="entry name" value="GtaA_central"/>
</dbReference>
<evidence type="ECO:0000256" key="2">
    <source>
        <dbReference type="SAM" id="Phobius"/>
    </source>
</evidence>
<feature type="domain" description="Glutaminase A N-terminal" evidence="4">
    <location>
        <begin position="124"/>
        <end position="365"/>
    </location>
</feature>
<dbReference type="Pfam" id="PF16335">
    <property type="entry name" value="GtaA_6_Hairpin"/>
    <property type="match status" value="1"/>
</dbReference>
<dbReference type="GO" id="GO:0005975">
    <property type="term" value="P:carbohydrate metabolic process"/>
    <property type="evidence" value="ECO:0007669"/>
    <property type="project" value="InterPro"/>
</dbReference>
<evidence type="ECO:0000259" key="4">
    <source>
        <dbReference type="Pfam" id="PF17168"/>
    </source>
</evidence>
<feature type="compositionally biased region" description="Low complexity" evidence="1">
    <location>
        <begin position="864"/>
        <end position="875"/>
    </location>
</feature>
<dbReference type="OrthoDB" id="3918848at2759"/>
<evidence type="ECO:0008006" key="7">
    <source>
        <dbReference type="Google" id="ProtNLM"/>
    </source>
</evidence>
<feature type="region of interest" description="Disordered" evidence="1">
    <location>
        <begin position="801"/>
        <end position="881"/>
    </location>
</feature>
<dbReference type="InterPro" id="IPR052743">
    <property type="entry name" value="Glutaminase_GtaA"/>
</dbReference>
<evidence type="ECO:0000259" key="3">
    <source>
        <dbReference type="Pfam" id="PF16335"/>
    </source>
</evidence>
<dbReference type="PANTHER" id="PTHR31987:SF1">
    <property type="entry name" value="GLUTAMINASE A"/>
    <property type="match status" value="1"/>
</dbReference>
<organism evidence="5 6">
    <name type="scientific">Mycena venus</name>
    <dbReference type="NCBI Taxonomy" id="2733690"/>
    <lineage>
        <taxon>Eukaryota</taxon>
        <taxon>Fungi</taxon>
        <taxon>Dikarya</taxon>
        <taxon>Basidiomycota</taxon>
        <taxon>Agaricomycotina</taxon>
        <taxon>Agaricomycetes</taxon>
        <taxon>Agaricomycetidae</taxon>
        <taxon>Agaricales</taxon>
        <taxon>Marasmiineae</taxon>
        <taxon>Mycenaceae</taxon>
        <taxon>Mycena</taxon>
    </lineage>
</organism>
<dbReference type="Pfam" id="PF17168">
    <property type="entry name" value="DUF5127"/>
    <property type="match status" value="1"/>
</dbReference>
<dbReference type="InterPro" id="IPR033433">
    <property type="entry name" value="GtaA_N"/>
</dbReference>
<dbReference type="InterPro" id="IPR008928">
    <property type="entry name" value="6-hairpin_glycosidase_sf"/>
</dbReference>
<name>A0A8H7CFP4_9AGAR</name>
<dbReference type="Proteomes" id="UP000620124">
    <property type="component" value="Unassembled WGS sequence"/>
</dbReference>
<reference evidence="5" key="1">
    <citation type="submission" date="2020-05" db="EMBL/GenBank/DDBJ databases">
        <title>Mycena genomes resolve the evolution of fungal bioluminescence.</title>
        <authorList>
            <person name="Tsai I.J."/>
        </authorList>
    </citation>
    <scope>NUCLEOTIDE SEQUENCE</scope>
    <source>
        <strain evidence="5">CCC161011</strain>
    </source>
</reference>
<dbReference type="EMBL" id="JACAZI010000024">
    <property type="protein sequence ID" value="KAF7335620.1"/>
    <property type="molecule type" value="Genomic_DNA"/>
</dbReference>
<proteinExistence type="predicted"/>
<feature type="compositionally biased region" description="Low complexity" evidence="1">
    <location>
        <begin position="831"/>
        <end position="842"/>
    </location>
</feature>
<dbReference type="AlphaFoldDB" id="A0A8H7CFP4"/>
<evidence type="ECO:0000313" key="5">
    <source>
        <dbReference type="EMBL" id="KAF7335620.1"/>
    </source>
</evidence>
<keyword evidence="6" id="KW-1185">Reference proteome</keyword>
<gene>
    <name evidence="5" type="ORF">MVEN_02216900</name>
</gene>
<keyword evidence="2" id="KW-0812">Transmembrane</keyword>
<protein>
    <recommendedName>
        <fullName evidence="7">DUF1793-domain-containing protein</fullName>
    </recommendedName>
</protein>
<evidence type="ECO:0000313" key="6">
    <source>
        <dbReference type="Proteomes" id="UP000620124"/>
    </source>
</evidence>